<comment type="caution">
    <text evidence="1">The sequence shown here is derived from an EMBL/GenBank/DDBJ whole genome shotgun (WGS) entry which is preliminary data.</text>
</comment>
<reference evidence="1" key="1">
    <citation type="submission" date="2021-11" db="EMBL/GenBank/DDBJ databases">
        <title>The complete genome of Massilia sp sp. G4R7.</title>
        <authorList>
            <person name="Liu L."/>
            <person name="Yue J."/>
            <person name="Yuan J."/>
            <person name="Yang F."/>
            <person name="Li L."/>
        </authorList>
    </citation>
    <scope>NUCLEOTIDE SEQUENCE</scope>
    <source>
        <strain evidence="1">G4R7</strain>
    </source>
</reference>
<keyword evidence="2" id="KW-1185">Reference proteome</keyword>
<dbReference type="Proteomes" id="UP001179361">
    <property type="component" value="Unassembled WGS sequence"/>
</dbReference>
<protein>
    <submittedName>
        <fullName evidence="1">Uncharacterized protein</fullName>
    </submittedName>
</protein>
<evidence type="ECO:0000313" key="1">
    <source>
        <dbReference type="EMBL" id="MCD2514706.1"/>
    </source>
</evidence>
<gene>
    <name evidence="1" type="ORF">LQ564_00080</name>
</gene>
<name>A0ABS8PYW1_9BURK</name>
<evidence type="ECO:0000313" key="2">
    <source>
        <dbReference type="Proteomes" id="UP001179361"/>
    </source>
</evidence>
<dbReference type="RefSeq" id="WP_231056056.1">
    <property type="nucleotide sequence ID" value="NZ_JAJNOC010000001.1"/>
</dbReference>
<dbReference type="EMBL" id="JAJNOC010000001">
    <property type="protein sequence ID" value="MCD2514706.1"/>
    <property type="molecule type" value="Genomic_DNA"/>
</dbReference>
<organism evidence="1 2">
    <name type="scientific">Massilia phyllostachyos</name>
    <dbReference type="NCBI Taxonomy" id="2898585"/>
    <lineage>
        <taxon>Bacteria</taxon>
        <taxon>Pseudomonadati</taxon>
        <taxon>Pseudomonadota</taxon>
        <taxon>Betaproteobacteria</taxon>
        <taxon>Burkholderiales</taxon>
        <taxon>Oxalobacteraceae</taxon>
        <taxon>Telluria group</taxon>
        <taxon>Massilia</taxon>
    </lineage>
</organism>
<accession>A0ABS8PYW1</accession>
<proteinExistence type="predicted"/>
<sequence length="173" mass="19285">MSLAQIKAFPYCQKESIIITRVFILNFLFEVLVMKITISFASDIIGYVHLSHVARKLGSRHLLVNAIKNEHCAYRTRRFGTRGLVYETPQAEPNRIIQGQTEWVSKANARLLAHVSAAVLRKVMELLLNGLNLGGLVRLAGLGRLAFASAQVELPFRQIFLSSTMSFIGSLSV</sequence>